<dbReference type="RefSeq" id="WP_208340916.1">
    <property type="nucleotide sequence ID" value="NZ_CAWQFN010000753.1"/>
</dbReference>
<accession>A0AAP5I8L1</accession>
<dbReference type="PANTHER" id="PTHR42760">
    <property type="entry name" value="SHORT-CHAIN DEHYDROGENASES/REDUCTASES FAMILY MEMBER"/>
    <property type="match status" value="1"/>
</dbReference>
<dbReference type="PRINTS" id="PR00081">
    <property type="entry name" value="GDHRDH"/>
</dbReference>
<keyword evidence="2" id="KW-0560">Oxidoreductase</keyword>
<proteinExistence type="inferred from homology"/>
<dbReference type="EMBL" id="JAALHA020000010">
    <property type="protein sequence ID" value="MDR9897008.1"/>
    <property type="molecule type" value="Genomic_DNA"/>
</dbReference>
<dbReference type="PANTHER" id="PTHR42760:SF135">
    <property type="entry name" value="BLL7886 PROTEIN"/>
    <property type="match status" value="1"/>
</dbReference>
<keyword evidence="5" id="KW-1185">Reference proteome</keyword>
<evidence type="ECO:0000256" key="1">
    <source>
        <dbReference type="ARBA" id="ARBA00006484"/>
    </source>
</evidence>
<dbReference type="PRINTS" id="PR00080">
    <property type="entry name" value="SDRFAMILY"/>
</dbReference>
<dbReference type="InterPro" id="IPR036291">
    <property type="entry name" value="NAD(P)-bd_dom_sf"/>
</dbReference>
<comment type="caution">
    <text evidence="4">The sequence shown here is derived from an EMBL/GenBank/DDBJ whole genome shotgun (WGS) entry which is preliminary data.</text>
</comment>
<dbReference type="Gene3D" id="3.40.50.720">
    <property type="entry name" value="NAD(P)-binding Rossmann-like Domain"/>
    <property type="match status" value="1"/>
</dbReference>
<dbReference type="FunFam" id="3.40.50.720:FF:000173">
    <property type="entry name" value="3-oxoacyl-[acyl-carrier protein] reductase"/>
    <property type="match status" value="1"/>
</dbReference>
<reference evidence="5" key="1">
    <citation type="journal article" date="2021" name="Science">
        <title>Hunting the eagle killer: A cyanobacterial neurotoxin causes vacuolar myelinopathy.</title>
        <authorList>
            <person name="Breinlinger S."/>
            <person name="Phillips T.J."/>
            <person name="Haram B.N."/>
            <person name="Mares J."/>
            <person name="Martinez Yerena J.A."/>
            <person name="Hrouzek P."/>
            <person name="Sobotka R."/>
            <person name="Henderson W.M."/>
            <person name="Schmieder P."/>
            <person name="Williams S.M."/>
            <person name="Lauderdale J.D."/>
            <person name="Wilde H.D."/>
            <person name="Gerrin W."/>
            <person name="Kust A."/>
            <person name="Washington J.W."/>
            <person name="Wagner C."/>
            <person name="Geier B."/>
            <person name="Liebeke M."/>
            <person name="Enke H."/>
            <person name="Niedermeyer T.H.J."/>
            <person name="Wilde S.B."/>
        </authorList>
    </citation>
    <scope>NUCLEOTIDE SEQUENCE [LARGE SCALE GENOMIC DNA]</scope>
    <source>
        <strain evidence="5">Thurmond2011</strain>
    </source>
</reference>
<comment type="similarity">
    <text evidence="1 3">Belongs to the short-chain dehydrogenases/reductases (SDR) family.</text>
</comment>
<sequence>MKLEDVHAIVTGAASGIGRCIAIELARAGALVVGGDIDLDGLKELERESAGLSGKIFGIKLDVANELIVKNSVEEAFSKLGYANVLVNNAGILRDGLLITRDEEGWSRKLPTAQWKKVMDVNLFGPFFMAREFAAIVTEQNIAPGLIVNISSITRSGNPGQSNYSASKAGLDALTRTWGLELAPSGLRVAGIAPGLTETPILNYVSPEAQAEIIAKIPLGRMAKPYEIWLAMRFIIECDYFTASTIEVNGGAMF</sequence>
<evidence type="ECO:0000256" key="2">
    <source>
        <dbReference type="ARBA" id="ARBA00023002"/>
    </source>
</evidence>
<dbReference type="Proteomes" id="UP000667802">
    <property type="component" value="Unassembled WGS sequence"/>
</dbReference>
<dbReference type="SUPFAM" id="SSF51735">
    <property type="entry name" value="NAD(P)-binding Rossmann-fold domains"/>
    <property type="match status" value="1"/>
</dbReference>
<dbReference type="InterPro" id="IPR002347">
    <property type="entry name" value="SDR_fam"/>
</dbReference>
<name>A0AAP5I8L1_9CYAN</name>
<protein>
    <submittedName>
        <fullName evidence="4">SDR family oxidoreductase</fullName>
    </submittedName>
</protein>
<dbReference type="GO" id="GO:0016616">
    <property type="term" value="F:oxidoreductase activity, acting on the CH-OH group of donors, NAD or NADP as acceptor"/>
    <property type="evidence" value="ECO:0007669"/>
    <property type="project" value="TreeGrafter"/>
</dbReference>
<dbReference type="AlphaFoldDB" id="A0AAP5I8L1"/>
<dbReference type="GO" id="GO:0030497">
    <property type="term" value="P:fatty acid elongation"/>
    <property type="evidence" value="ECO:0007669"/>
    <property type="project" value="TreeGrafter"/>
</dbReference>
<evidence type="ECO:0000313" key="4">
    <source>
        <dbReference type="EMBL" id="MDR9897008.1"/>
    </source>
</evidence>
<gene>
    <name evidence="4" type="ORF">G7B40_020910</name>
</gene>
<organism evidence="4 5">
    <name type="scientific">Aetokthonos hydrillicola Thurmond2011</name>
    <dbReference type="NCBI Taxonomy" id="2712845"/>
    <lineage>
        <taxon>Bacteria</taxon>
        <taxon>Bacillati</taxon>
        <taxon>Cyanobacteriota</taxon>
        <taxon>Cyanophyceae</taxon>
        <taxon>Nostocales</taxon>
        <taxon>Hapalosiphonaceae</taxon>
        <taxon>Aetokthonos</taxon>
    </lineage>
</organism>
<evidence type="ECO:0000256" key="3">
    <source>
        <dbReference type="RuleBase" id="RU000363"/>
    </source>
</evidence>
<dbReference type="InterPro" id="IPR020904">
    <property type="entry name" value="Sc_DH/Rdtase_CS"/>
</dbReference>
<dbReference type="PROSITE" id="PS00061">
    <property type="entry name" value="ADH_SHORT"/>
    <property type="match status" value="1"/>
</dbReference>
<evidence type="ECO:0000313" key="5">
    <source>
        <dbReference type="Proteomes" id="UP000667802"/>
    </source>
</evidence>
<dbReference type="Pfam" id="PF00106">
    <property type="entry name" value="adh_short"/>
    <property type="match status" value="1"/>
</dbReference>